<dbReference type="PANTHER" id="PTHR47975">
    <property type="entry name" value="S-LOCUS LECTIN KINASE FAMILY PROTEIN"/>
    <property type="match status" value="1"/>
</dbReference>
<dbReference type="EMBL" id="OZ020098">
    <property type="protein sequence ID" value="CAK9271113.1"/>
    <property type="molecule type" value="Genomic_DNA"/>
</dbReference>
<name>A0ABP0WW93_9BRYO</name>
<dbReference type="PROSITE" id="PS00108">
    <property type="entry name" value="PROTEIN_KINASE_ST"/>
    <property type="match status" value="1"/>
</dbReference>
<evidence type="ECO:0000259" key="1">
    <source>
        <dbReference type="PROSITE" id="PS50011"/>
    </source>
</evidence>
<keyword evidence="3" id="KW-1185">Reference proteome</keyword>
<dbReference type="InterPro" id="IPR000719">
    <property type="entry name" value="Prot_kinase_dom"/>
</dbReference>
<organism evidence="2 3">
    <name type="scientific">Sphagnum jensenii</name>
    <dbReference type="NCBI Taxonomy" id="128206"/>
    <lineage>
        <taxon>Eukaryota</taxon>
        <taxon>Viridiplantae</taxon>
        <taxon>Streptophyta</taxon>
        <taxon>Embryophyta</taxon>
        <taxon>Bryophyta</taxon>
        <taxon>Sphagnophytina</taxon>
        <taxon>Sphagnopsida</taxon>
        <taxon>Sphagnales</taxon>
        <taxon>Sphagnaceae</taxon>
        <taxon>Sphagnum</taxon>
    </lineage>
</organism>
<accession>A0ABP0WW93</accession>
<reference evidence="2" key="1">
    <citation type="submission" date="2024-02" db="EMBL/GenBank/DDBJ databases">
        <authorList>
            <consortium name="ELIXIR-Norway"/>
            <consortium name="Elixir Norway"/>
        </authorList>
    </citation>
    <scope>NUCLEOTIDE SEQUENCE</scope>
</reference>
<dbReference type="InterPro" id="IPR011009">
    <property type="entry name" value="Kinase-like_dom_sf"/>
</dbReference>
<dbReference type="Proteomes" id="UP001497444">
    <property type="component" value="Chromosome 3"/>
</dbReference>
<gene>
    <name evidence="2" type="ORF">CSSPJE1EN1_LOCUS16591</name>
</gene>
<feature type="domain" description="Protein kinase" evidence="1">
    <location>
        <begin position="1"/>
        <end position="265"/>
    </location>
</feature>
<dbReference type="Gene3D" id="1.10.510.10">
    <property type="entry name" value="Transferase(Phosphotransferase) domain 1"/>
    <property type="match status" value="1"/>
</dbReference>
<dbReference type="PROSITE" id="PS50011">
    <property type="entry name" value="PROTEIN_KINASE_DOM"/>
    <property type="match status" value="1"/>
</dbReference>
<evidence type="ECO:0000313" key="2">
    <source>
        <dbReference type="EMBL" id="CAK9271113.1"/>
    </source>
</evidence>
<dbReference type="SUPFAM" id="SSF56112">
    <property type="entry name" value="Protein kinase-like (PK-like)"/>
    <property type="match status" value="1"/>
</dbReference>
<protein>
    <recommendedName>
        <fullName evidence="1">Protein kinase domain-containing protein</fullName>
    </recommendedName>
</protein>
<sequence length="265" mass="29221">MSSWVFDYDRGTYDLDSLKLEVEGTEDSGSCITKSLGIANFRVLGKGGFGSIFVWTVCKRTEPLFDGVLNFQDLRLNHGALLAAPRSNKQNVSVASLEKESVMPITVAVKRINVVVDPEQLDGLMREANNLKEQVYHGDLKGTNILLDKSLVPKMVDFGMSFRRTDIPYLQNLGGSLFCVAPKVIDEFEDRMIVPHEVVANPYPSDVYSLGMVLAEILLDGEIPESFTVANFIADKCLGGCPVPFDEVKTADPFFTRKLSIGSKS</sequence>
<dbReference type="PANTHER" id="PTHR47975:SF70">
    <property type="entry name" value="PROTEIN KINASE DOMAIN-CONTAINING PROTEIN"/>
    <property type="match status" value="1"/>
</dbReference>
<proteinExistence type="predicted"/>
<evidence type="ECO:0000313" key="3">
    <source>
        <dbReference type="Proteomes" id="UP001497444"/>
    </source>
</evidence>
<dbReference type="InterPro" id="IPR008271">
    <property type="entry name" value="Ser/Thr_kinase_AS"/>
</dbReference>
<dbReference type="Pfam" id="PF00069">
    <property type="entry name" value="Pkinase"/>
    <property type="match status" value="1"/>
</dbReference>